<evidence type="ECO:0000313" key="3">
    <source>
        <dbReference type="EMBL" id="CAF4143046.1"/>
    </source>
</evidence>
<dbReference type="Pfam" id="PF01436">
    <property type="entry name" value="NHL"/>
    <property type="match status" value="2"/>
</dbReference>
<dbReference type="InterPro" id="IPR001258">
    <property type="entry name" value="NHL_repeat"/>
</dbReference>
<dbReference type="Proteomes" id="UP000663829">
    <property type="component" value="Unassembled WGS sequence"/>
</dbReference>
<dbReference type="Proteomes" id="UP000681722">
    <property type="component" value="Unassembled WGS sequence"/>
</dbReference>
<dbReference type="EMBL" id="CAJNOQ010012793">
    <property type="protein sequence ID" value="CAF1308101.1"/>
    <property type="molecule type" value="Genomic_DNA"/>
</dbReference>
<keyword evidence="4" id="KW-1185">Reference proteome</keyword>
<evidence type="ECO:0000313" key="2">
    <source>
        <dbReference type="EMBL" id="CAF1308101.1"/>
    </source>
</evidence>
<gene>
    <name evidence="2" type="ORF">GPM918_LOCUS28861</name>
    <name evidence="3" type="ORF">SRO942_LOCUS29393</name>
</gene>
<dbReference type="GO" id="GO:0008270">
    <property type="term" value="F:zinc ion binding"/>
    <property type="evidence" value="ECO:0007669"/>
    <property type="project" value="UniProtKB-KW"/>
</dbReference>
<reference evidence="2" key="1">
    <citation type="submission" date="2021-02" db="EMBL/GenBank/DDBJ databases">
        <authorList>
            <person name="Nowell W R."/>
        </authorList>
    </citation>
    <scope>NUCLEOTIDE SEQUENCE</scope>
</reference>
<dbReference type="InterPro" id="IPR050952">
    <property type="entry name" value="TRIM-NHL_E3_ligases"/>
</dbReference>
<protein>
    <recommendedName>
        <fullName evidence="5">NHL repeat-containing protein</fullName>
    </recommendedName>
</protein>
<dbReference type="EMBL" id="CAJOBC010040921">
    <property type="protein sequence ID" value="CAF4143046.1"/>
    <property type="molecule type" value="Genomic_DNA"/>
</dbReference>
<accession>A0A815DZF3</accession>
<dbReference type="CDD" id="cd05819">
    <property type="entry name" value="NHL"/>
    <property type="match status" value="1"/>
</dbReference>
<dbReference type="PANTHER" id="PTHR24104">
    <property type="entry name" value="E3 UBIQUITIN-PROTEIN LIGASE NHLRC1-RELATED"/>
    <property type="match status" value="1"/>
</dbReference>
<sequence length="238" mass="24700">VVYDGSGSNVSPQGVYIVSDGTLYFADNSNSVVFKLINATGNAKLVAGEFATSGPPPAQFNFPYGVYADSGTFYVSDAVNDVVIKFFSNSTNGTNGTVVAGSLGNGAIIGAPAGIYVVSSSGNLYVADNNNDRVLRWLPGADPSTGGVVIASNTLANVYDVIVTANEQTLFVTDTTNSVKKFTVGADNATIFAGNGTAGSGPHQLYIPIGLALDSTEQYLYVVDSGNNRVQRFYIPSC</sequence>
<proteinExistence type="predicted"/>
<dbReference type="PANTHER" id="PTHR24104:SF25">
    <property type="entry name" value="PROTEIN LIN-41"/>
    <property type="match status" value="1"/>
</dbReference>
<keyword evidence="1" id="KW-0677">Repeat</keyword>
<evidence type="ECO:0000256" key="1">
    <source>
        <dbReference type="ARBA" id="ARBA00022737"/>
    </source>
</evidence>
<evidence type="ECO:0000313" key="4">
    <source>
        <dbReference type="Proteomes" id="UP000663829"/>
    </source>
</evidence>
<comment type="caution">
    <text evidence="2">The sequence shown here is derived from an EMBL/GenBank/DDBJ whole genome shotgun (WGS) entry which is preliminary data.</text>
</comment>
<evidence type="ECO:0008006" key="5">
    <source>
        <dbReference type="Google" id="ProtNLM"/>
    </source>
</evidence>
<dbReference type="InterPro" id="IPR011042">
    <property type="entry name" value="6-blade_b-propeller_TolB-like"/>
</dbReference>
<dbReference type="Gene3D" id="2.120.10.30">
    <property type="entry name" value="TolB, C-terminal domain"/>
    <property type="match status" value="2"/>
</dbReference>
<dbReference type="SUPFAM" id="SSF101898">
    <property type="entry name" value="NHL repeat"/>
    <property type="match status" value="1"/>
</dbReference>
<dbReference type="AlphaFoldDB" id="A0A815DZF3"/>
<feature type="non-terminal residue" evidence="2">
    <location>
        <position position="238"/>
    </location>
</feature>
<organism evidence="2 4">
    <name type="scientific">Didymodactylos carnosus</name>
    <dbReference type="NCBI Taxonomy" id="1234261"/>
    <lineage>
        <taxon>Eukaryota</taxon>
        <taxon>Metazoa</taxon>
        <taxon>Spiralia</taxon>
        <taxon>Gnathifera</taxon>
        <taxon>Rotifera</taxon>
        <taxon>Eurotatoria</taxon>
        <taxon>Bdelloidea</taxon>
        <taxon>Philodinida</taxon>
        <taxon>Philodinidae</taxon>
        <taxon>Didymodactylos</taxon>
    </lineage>
</organism>
<name>A0A815DZF3_9BILA</name>